<accession>A0ABS4H6P4</accession>
<dbReference type="EMBL" id="JAGGKP010000011">
    <property type="protein sequence ID" value="MBP1938206.1"/>
    <property type="molecule type" value="Genomic_DNA"/>
</dbReference>
<dbReference type="RefSeq" id="WP_209852227.1">
    <property type="nucleotide sequence ID" value="NZ_JAGGKP010000011.1"/>
</dbReference>
<name>A0ABS4H6P4_9BACL</name>
<gene>
    <name evidence="1" type="ORF">J2Z20_003125</name>
</gene>
<organism evidence="1 2">
    <name type="scientific">Paenibacillus sediminis</name>
    <dbReference type="NCBI Taxonomy" id="664909"/>
    <lineage>
        <taxon>Bacteria</taxon>
        <taxon>Bacillati</taxon>
        <taxon>Bacillota</taxon>
        <taxon>Bacilli</taxon>
        <taxon>Bacillales</taxon>
        <taxon>Paenibacillaceae</taxon>
        <taxon>Paenibacillus</taxon>
    </lineage>
</organism>
<comment type="caution">
    <text evidence="1">The sequence shown here is derived from an EMBL/GenBank/DDBJ whole genome shotgun (WGS) entry which is preliminary data.</text>
</comment>
<evidence type="ECO:0000313" key="2">
    <source>
        <dbReference type="Proteomes" id="UP001519273"/>
    </source>
</evidence>
<dbReference type="CDD" id="cd19958">
    <property type="entry name" value="pyocin_knob"/>
    <property type="match status" value="1"/>
</dbReference>
<proteinExistence type="predicted"/>
<reference evidence="1 2" key="1">
    <citation type="submission" date="2021-03" db="EMBL/GenBank/DDBJ databases">
        <title>Genomic Encyclopedia of Type Strains, Phase IV (KMG-IV): sequencing the most valuable type-strain genomes for metagenomic binning, comparative biology and taxonomic classification.</title>
        <authorList>
            <person name="Goeker M."/>
        </authorList>
    </citation>
    <scope>NUCLEOTIDE SEQUENCE [LARGE SCALE GENOMIC DNA]</scope>
    <source>
        <strain evidence="1 2">DSM 23491</strain>
    </source>
</reference>
<dbReference type="Proteomes" id="UP001519273">
    <property type="component" value="Unassembled WGS sequence"/>
</dbReference>
<sequence>MANTTNLNLPLIDGTMTADVPRDINALANAVDEKAGAANGLATLGADGKVPAGQLNVQPPADASLTQKGIVKLNSATNSTDETTAATPKAVKTAYDLASAAETPAGAQTKADTALNSAKSYVDAKPWQKAKLTNDDGTTMYLSNVDVNTLVTAGRYLVDTPINGPSVPSGGGNIWYVNVNPSLNPLFVTQEFVNYYVNSYIQRKKNNGIWSAWSADLFQSVVDGKNSVENAIEAKGGTVSDVNNPPTFQDLIDGVNSIPMGKAFATGTTTTDASGNLTISGLSFTPRLLVYNNGNNTYRGFYSNMPTELGVAGGMQGGGSVNYNAGSFTSGGGTFQGLPASTTLKWIAIA</sequence>
<keyword evidence="2" id="KW-1185">Reference proteome</keyword>
<protein>
    <recommendedName>
        <fullName evidence="3">Tail fiber protein</fullName>
    </recommendedName>
</protein>
<evidence type="ECO:0008006" key="3">
    <source>
        <dbReference type="Google" id="ProtNLM"/>
    </source>
</evidence>
<dbReference type="Pfam" id="PF03406">
    <property type="entry name" value="Phage_fiber_2"/>
    <property type="match status" value="1"/>
</dbReference>
<dbReference type="InterPro" id="IPR005068">
    <property type="entry name" value="Phage_lambda_Stf-r2"/>
</dbReference>
<evidence type="ECO:0000313" key="1">
    <source>
        <dbReference type="EMBL" id="MBP1938206.1"/>
    </source>
</evidence>